<keyword evidence="2" id="KW-0106">Calcium</keyword>
<name>T1F998_HELRO</name>
<dbReference type="SUPFAM" id="SSF47473">
    <property type="entry name" value="EF-hand"/>
    <property type="match status" value="1"/>
</dbReference>
<dbReference type="EMBL" id="KB096864">
    <property type="protein sequence ID" value="ESO00951.1"/>
    <property type="molecule type" value="Genomic_DNA"/>
</dbReference>
<dbReference type="CTD" id="20205397"/>
<dbReference type="Pfam" id="PF13499">
    <property type="entry name" value="EF-hand_7"/>
    <property type="match status" value="2"/>
</dbReference>
<dbReference type="PROSITE" id="PS00018">
    <property type="entry name" value="EF_HAND_1"/>
    <property type="match status" value="4"/>
</dbReference>
<dbReference type="Gene3D" id="1.10.238.10">
    <property type="entry name" value="EF-hand"/>
    <property type="match status" value="2"/>
</dbReference>
<sequence>MASDDRYMQFFRETDKDGSGTLTVQELITMLKSKGYAGSDTKIRQMFDQIDTSGDGVLTLNEYLIGMGQIPPEDHKGATMRSVFRQFDKNRDGCIDKSELGEVFKEMGNYLSPAEIDRMMKLCDTDGSGTLNYEEFITKVFGKKV</sequence>
<feature type="domain" description="EF-hand" evidence="3">
    <location>
        <begin position="111"/>
        <end position="145"/>
    </location>
</feature>
<evidence type="ECO:0000313" key="4">
    <source>
        <dbReference type="EMBL" id="ESO00951.1"/>
    </source>
</evidence>
<keyword evidence="1" id="KW-0677">Repeat</keyword>
<organism evidence="5 6">
    <name type="scientific">Helobdella robusta</name>
    <name type="common">Californian leech</name>
    <dbReference type="NCBI Taxonomy" id="6412"/>
    <lineage>
        <taxon>Eukaryota</taxon>
        <taxon>Metazoa</taxon>
        <taxon>Spiralia</taxon>
        <taxon>Lophotrochozoa</taxon>
        <taxon>Annelida</taxon>
        <taxon>Clitellata</taxon>
        <taxon>Hirudinea</taxon>
        <taxon>Rhynchobdellida</taxon>
        <taxon>Glossiphoniidae</taxon>
        <taxon>Helobdella</taxon>
    </lineage>
</organism>
<dbReference type="PROSITE" id="PS50222">
    <property type="entry name" value="EF_HAND_2"/>
    <property type="match status" value="4"/>
</dbReference>
<keyword evidence="6" id="KW-1185">Reference proteome</keyword>
<evidence type="ECO:0000256" key="1">
    <source>
        <dbReference type="ARBA" id="ARBA00022737"/>
    </source>
</evidence>
<dbReference type="InterPro" id="IPR011992">
    <property type="entry name" value="EF-hand-dom_pair"/>
</dbReference>
<dbReference type="OrthoDB" id="26525at2759"/>
<reference evidence="4 6" key="2">
    <citation type="journal article" date="2013" name="Nature">
        <title>Insights into bilaterian evolution from three spiralian genomes.</title>
        <authorList>
            <person name="Simakov O."/>
            <person name="Marletaz F."/>
            <person name="Cho S.J."/>
            <person name="Edsinger-Gonzales E."/>
            <person name="Havlak P."/>
            <person name="Hellsten U."/>
            <person name="Kuo D.H."/>
            <person name="Larsson T."/>
            <person name="Lv J."/>
            <person name="Arendt D."/>
            <person name="Savage R."/>
            <person name="Osoegawa K."/>
            <person name="de Jong P."/>
            <person name="Grimwood J."/>
            <person name="Chapman J.A."/>
            <person name="Shapiro H."/>
            <person name="Aerts A."/>
            <person name="Otillar R.P."/>
            <person name="Terry A.Y."/>
            <person name="Boore J.L."/>
            <person name="Grigoriev I.V."/>
            <person name="Lindberg D.R."/>
            <person name="Seaver E.C."/>
            <person name="Weisblat D.A."/>
            <person name="Putnam N.H."/>
            <person name="Rokhsar D.S."/>
        </authorList>
    </citation>
    <scope>NUCLEOTIDE SEQUENCE</scope>
</reference>
<dbReference type="GeneID" id="20205397"/>
<accession>T1F998</accession>
<reference evidence="6" key="1">
    <citation type="submission" date="2012-12" db="EMBL/GenBank/DDBJ databases">
        <authorList>
            <person name="Hellsten U."/>
            <person name="Grimwood J."/>
            <person name="Chapman J.A."/>
            <person name="Shapiro H."/>
            <person name="Aerts A."/>
            <person name="Otillar R.P."/>
            <person name="Terry A.Y."/>
            <person name="Boore J.L."/>
            <person name="Simakov O."/>
            <person name="Marletaz F."/>
            <person name="Cho S.-J."/>
            <person name="Edsinger-Gonzales E."/>
            <person name="Havlak P."/>
            <person name="Kuo D.-H."/>
            <person name="Larsson T."/>
            <person name="Lv J."/>
            <person name="Arendt D."/>
            <person name="Savage R."/>
            <person name="Osoegawa K."/>
            <person name="de Jong P."/>
            <person name="Lindberg D.R."/>
            <person name="Seaver E.C."/>
            <person name="Weisblat D.A."/>
            <person name="Putnam N.H."/>
            <person name="Grigoriev I.V."/>
            <person name="Rokhsar D.S."/>
        </authorList>
    </citation>
    <scope>NUCLEOTIDE SEQUENCE</scope>
</reference>
<feature type="domain" description="EF-hand" evidence="3">
    <location>
        <begin position="2"/>
        <end position="37"/>
    </location>
</feature>
<gene>
    <name evidence="5" type="primary">20205397</name>
    <name evidence="4" type="ORF">HELRODRAFT_175454</name>
</gene>
<evidence type="ECO:0000313" key="5">
    <source>
        <dbReference type="EnsemblMetazoa" id="HelroP175454"/>
    </source>
</evidence>
<dbReference type="HOGENOM" id="CLU_061288_2_1_1"/>
<dbReference type="RefSeq" id="XP_009021122.1">
    <property type="nucleotide sequence ID" value="XM_009022874.1"/>
</dbReference>
<dbReference type="STRING" id="6412.T1F998"/>
<dbReference type="eggNOG" id="KOG0027">
    <property type="taxonomic scope" value="Eukaryota"/>
</dbReference>
<evidence type="ECO:0000313" key="6">
    <source>
        <dbReference type="Proteomes" id="UP000015101"/>
    </source>
</evidence>
<dbReference type="Proteomes" id="UP000015101">
    <property type="component" value="Unassembled WGS sequence"/>
</dbReference>
<evidence type="ECO:0000259" key="3">
    <source>
        <dbReference type="PROSITE" id="PS50222"/>
    </source>
</evidence>
<dbReference type="PANTHER" id="PTHR23050">
    <property type="entry name" value="CALCIUM BINDING PROTEIN"/>
    <property type="match status" value="1"/>
</dbReference>
<dbReference type="InParanoid" id="T1F998"/>
<dbReference type="EMBL" id="AMQM01005284">
    <property type="status" value="NOT_ANNOTATED_CDS"/>
    <property type="molecule type" value="Genomic_DNA"/>
</dbReference>
<dbReference type="FunFam" id="1.10.238.10:FF:000001">
    <property type="entry name" value="Calmodulin 1"/>
    <property type="match status" value="1"/>
</dbReference>
<reference evidence="5" key="3">
    <citation type="submission" date="2015-06" db="UniProtKB">
        <authorList>
            <consortium name="EnsemblMetazoa"/>
        </authorList>
    </citation>
    <scope>IDENTIFICATION</scope>
</reference>
<dbReference type="InterPro" id="IPR002048">
    <property type="entry name" value="EF_hand_dom"/>
</dbReference>
<dbReference type="EnsemblMetazoa" id="HelroT175454">
    <property type="protein sequence ID" value="HelroP175454"/>
    <property type="gene ID" value="HelroG175454"/>
</dbReference>
<dbReference type="KEGG" id="hro:HELRODRAFT_175454"/>
<dbReference type="AlphaFoldDB" id="T1F998"/>
<dbReference type="GO" id="GO:0005509">
    <property type="term" value="F:calcium ion binding"/>
    <property type="evidence" value="ECO:0007669"/>
    <property type="project" value="InterPro"/>
</dbReference>
<dbReference type="SMART" id="SM00054">
    <property type="entry name" value="EFh"/>
    <property type="match status" value="4"/>
</dbReference>
<dbReference type="OMA" id="KCEAAWE"/>
<evidence type="ECO:0000256" key="2">
    <source>
        <dbReference type="ARBA" id="ARBA00022837"/>
    </source>
</evidence>
<dbReference type="InterPro" id="IPR018247">
    <property type="entry name" value="EF_Hand_1_Ca_BS"/>
</dbReference>
<dbReference type="InterPro" id="IPR050145">
    <property type="entry name" value="Centrin_CML-like"/>
</dbReference>
<protein>
    <recommendedName>
        <fullName evidence="3">EF-hand domain-containing protein</fullName>
    </recommendedName>
</protein>
<feature type="domain" description="EF-hand" evidence="3">
    <location>
        <begin position="75"/>
        <end position="110"/>
    </location>
</feature>
<feature type="domain" description="EF-hand" evidence="3">
    <location>
        <begin position="38"/>
        <end position="73"/>
    </location>
</feature>
<proteinExistence type="predicted"/>